<evidence type="ECO:0000256" key="4">
    <source>
        <dbReference type="ARBA" id="ARBA00022679"/>
    </source>
</evidence>
<dbReference type="GO" id="GO:0032259">
    <property type="term" value="P:methylation"/>
    <property type="evidence" value="ECO:0007669"/>
    <property type="project" value="UniProtKB-KW"/>
</dbReference>
<evidence type="ECO:0000313" key="8">
    <source>
        <dbReference type="Proteomes" id="UP000281915"/>
    </source>
</evidence>
<dbReference type="SUPFAM" id="SSF53790">
    <property type="entry name" value="Tetrapyrrole methylase"/>
    <property type="match status" value="1"/>
</dbReference>
<dbReference type="Gene3D" id="3.40.1010.10">
    <property type="entry name" value="Cobalt-precorrin-4 Transmethylase, Domain 1"/>
    <property type="match status" value="1"/>
</dbReference>
<sequence length="411" mass="45225">MTQTMKVIGIGDDGQTSLLPLYRTWIEESELLIGGERHLSFFPEHTGEKRVLKGGLSAMVEELRTETRKTVILASGDPLFYGIGSLLAKKLKNVEIFPNLSSIQLAFAKMGEAWQDAAFASVHGRSIKGLAQRIDGKEKVALLTDQENTPAAIAKYLLAFGMTEYDAFVGENLGSPEERTGWYALEEMADQRFSDLNVVILKKRRPSPVWPLGIADEEFSQRKPDKGLITKREVRILSIAQLQLHAKSIVWDIGTCTGSVAIEAARIARDGEVYGVEKNADDLENCRQNMAKFRTDLTVVHARAPQGLEHFPDPDAVFIGGSGGELRELLHICCTRLRAGGRIVVNAATIETLYEATQAFAAEGFETSVTLAQLSRSKPILSLTRFEALNPIYIITAWAKEATTEGGKSDE</sequence>
<dbReference type="Pfam" id="PF01135">
    <property type="entry name" value="PCMT"/>
    <property type="match status" value="1"/>
</dbReference>
<name>A0A3M8DDH3_9BACL</name>
<dbReference type="InterPro" id="IPR012818">
    <property type="entry name" value="CbiE"/>
</dbReference>
<dbReference type="InterPro" id="IPR014777">
    <property type="entry name" value="4pyrrole_Mease_sub1"/>
</dbReference>
<dbReference type="RefSeq" id="WP_122912131.1">
    <property type="nucleotide sequence ID" value="NZ_RHHT01000003.1"/>
</dbReference>
<gene>
    <name evidence="7" type="primary">cbiE</name>
    <name evidence="7" type="ORF">EDM58_03635</name>
</gene>
<dbReference type="NCBIfam" id="TIGR02467">
    <property type="entry name" value="CbiE"/>
    <property type="match status" value="1"/>
</dbReference>
<keyword evidence="3 7" id="KW-0489">Methyltransferase</keyword>
<dbReference type="Gene3D" id="3.30.950.10">
    <property type="entry name" value="Methyltransferase, Cobalt-precorrin-4 Transmethylase, Domain 2"/>
    <property type="match status" value="1"/>
</dbReference>
<dbReference type="InterPro" id="IPR000878">
    <property type="entry name" value="4pyrrol_Mease"/>
</dbReference>
<dbReference type="PIRSF" id="PIRSF036428">
    <property type="entry name" value="CobL"/>
    <property type="match status" value="1"/>
</dbReference>
<dbReference type="Pfam" id="PF00590">
    <property type="entry name" value="TP_methylase"/>
    <property type="match status" value="1"/>
</dbReference>
<keyword evidence="2" id="KW-0169">Cobalamin biosynthesis</keyword>
<dbReference type="InterPro" id="IPR050714">
    <property type="entry name" value="Cobalamin_biosynth_MTase"/>
</dbReference>
<dbReference type="CDD" id="cd02440">
    <property type="entry name" value="AdoMet_MTases"/>
    <property type="match status" value="1"/>
</dbReference>
<evidence type="ECO:0000256" key="1">
    <source>
        <dbReference type="ARBA" id="ARBA00004953"/>
    </source>
</evidence>
<dbReference type="GO" id="GO:0009236">
    <property type="term" value="P:cobalamin biosynthetic process"/>
    <property type="evidence" value="ECO:0007669"/>
    <property type="project" value="UniProtKB-UniPathway"/>
</dbReference>
<reference evidence="7 8" key="1">
    <citation type="submission" date="2018-10" db="EMBL/GenBank/DDBJ databases">
        <title>Phylogenomics of Brevibacillus.</title>
        <authorList>
            <person name="Dunlap C."/>
        </authorList>
    </citation>
    <scope>NUCLEOTIDE SEQUENCE [LARGE SCALE GENOMIC DNA]</scope>
    <source>
        <strain evidence="7 8">JCM 15085</strain>
    </source>
</reference>
<dbReference type="EMBL" id="RHHT01000003">
    <property type="protein sequence ID" value="RNB85629.1"/>
    <property type="molecule type" value="Genomic_DNA"/>
</dbReference>
<accession>A0A3M8DDH3</accession>
<comment type="pathway">
    <text evidence="1">Cofactor biosynthesis; adenosylcobalamin biosynthesis.</text>
</comment>
<proteinExistence type="predicted"/>
<dbReference type="PANTHER" id="PTHR43182:SF1">
    <property type="entry name" value="COBALT-PRECORRIN-7 C(5)-METHYLTRANSFERASE"/>
    <property type="match status" value="1"/>
</dbReference>
<evidence type="ECO:0000256" key="2">
    <source>
        <dbReference type="ARBA" id="ARBA00022573"/>
    </source>
</evidence>
<dbReference type="SUPFAM" id="SSF53335">
    <property type="entry name" value="S-adenosyl-L-methionine-dependent methyltransferases"/>
    <property type="match status" value="1"/>
</dbReference>
<dbReference type="InterPro" id="IPR029063">
    <property type="entry name" value="SAM-dependent_MTases_sf"/>
</dbReference>
<dbReference type="AlphaFoldDB" id="A0A3M8DDH3"/>
<dbReference type="InterPro" id="IPR006365">
    <property type="entry name" value="Cbl_synth_CobL"/>
</dbReference>
<dbReference type="InterPro" id="IPR035996">
    <property type="entry name" value="4pyrrol_Methylase_sf"/>
</dbReference>
<evidence type="ECO:0000256" key="5">
    <source>
        <dbReference type="ARBA" id="ARBA00022691"/>
    </source>
</evidence>
<dbReference type="InterPro" id="IPR014776">
    <property type="entry name" value="4pyrrole_Mease_sub2"/>
</dbReference>
<evidence type="ECO:0000256" key="3">
    <source>
        <dbReference type="ARBA" id="ARBA00022603"/>
    </source>
</evidence>
<dbReference type="Gene3D" id="3.40.50.150">
    <property type="entry name" value="Vaccinia Virus protein VP39"/>
    <property type="match status" value="1"/>
</dbReference>
<protein>
    <submittedName>
        <fullName evidence="7">Precorrin-6y C5,15-methyltransferase (Decarboxylating) subunit CbiE</fullName>
    </submittedName>
</protein>
<keyword evidence="5" id="KW-0949">S-adenosyl-L-methionine</keyword>
<dbReference type="CDD" id="cd11644">
    <property type="entry name" value="Precorrin-6Y-MT"/>
    <property type="match status" value="1"/>
</dbReference>
<dbReference type="GO" id="GO:0008276">
    <property type="term" value="F:protein methyltransferase activity"/>
    <property type="evidence" value="ECO:0007669"/>
    <property type="project" value="InterPro"/>
</dbReference>
<dbReference type="NCBIfam" id="TIGR02469">
    <property type="entry name" value="CbiT"/>
    <property type="match status" value="1"/>
</dbReference>
<organism evidence="7 8">
    <name type="scientific">Brevibacillus panacihumi</name>
    <dbReference type="NCBI Taxonomy" id="497735"/>
    <lineage>
        <taxon>Bacteria</taxon>
        <taxon>Bacillati</taxon>
        <taxon>Bacillota</taxon>
        <taxon>Bacilli</taxon>
        <taxon>Bacillales</taxon>
        <taxon>Paenibacillaceae</taxon>
        <taxon>Brevibacillus</taxon>
    </lineage>
</organism>
<dbReference type="InterPro" id="IPR014008">
    <property type="entry name" value="Cbl_synth_MTase_CbiT"/>
</dbReference>
<feature type="domain" description="Tetrapyrrole methylase" evidence="6">
    <location>
        <begin position="8"/>
        <end position="180"/>
    </location>
</feature>
<evidence type="ECO:0000313" key="7">
    <source>
        <dbReference type="EMBL" id="RNB85629.1"/>
    </source>
</evidence>
<comment type="caution">
    <text evidence="7">The sequence shown here is derived from an EMBL/GenBank/DDBJ whole genome shotgun (WGS) entry which is preliminary data.</text>
</comment>
<evidence type="ECO:0000259" key="6">
    <source>
        <dbReference type="Pfam" id="PF00590"/>
    </source>
</evidence>
<keyword evidence="4 7" id="KW-0808">Transferase</keyword>
<dbReference type="Proteomes" id="UP000281915">
    <property type="component" value="Unassembled WGS sequence"/>
</dbReference>
<dbReference type="PANTHER" id="PTHR43182">
    <property type="entry name" value="COBALT-PRECORRIN-6B C(15)-METHYLTRANSFERASE (DECARBOXYLATING)"/>
    <property type="match status" value="1"/>
</dbReference>
<dbReference type="UniPathway" id="UPA00148"/>